<dbReference type="EMBL" id="BAABJQ010000017">
    <property type="protein sequence ID" value="GAA5192487.1"/>
    <property type="molecule type" value="Genomic_DNA"/>
</dbReference>
<dbReference type="Proteomes" id="UP001501570">
    <property type="component" value="Unassembled WGS sequence"/>
</dbReference>
<proteinExistence type="predicted"/>
<keyword evidence="3" id="KW-1185">Reference proteome</keyword>
<organism evidence="2 3">
    <name type="scientific">Rugosimonospora acidiphila</name>
    <dbReference type="NCBI Taxonomy" id="556531"/>
    <lineage>
        <taxon>Bacteria</taxon>
        <taxon>Bacillati</taxon>
        <taxon>Actinomycetota</taxon>
        <taxon>Actinomycetes</taxon>
        <taxon>Micromonosporales</taxon>
        <taxon>Micromonosporaceae</taxon>
        <taxon>Rugosimonospora</taxon>
    </lineage>
</organism>
<feature type="compositionally biased region" description="Basic and acidic residues" evidence="1">
    <location>
        <begin position="9"/>
        <end position="25"/>
    </location>
</feature>
<sequence>MRRGTLSKDGLEERTTNLREERGFKEAASAESDRVGQRMIPPDVEVRLLDVALPIVPADVDVSMLGVFDHPS</sequence>
<name>A0ABP9S9N9_9ACTN</name>
<evidence type="ECO:0000313" key="3">
    <source>
        <dbReference type="Proteomes" id="UP001501570"/>
    </source>
</evidence>
<gene>
    <name evidence="2" type="ORF">GCM10023322_52210</name>
</gene>
<reference evidence="3" key="1">
    <citation type="journal article" date="2019" name="Int. J. Syst. Evol. Microbiol.">
        <title>The Global Catalogue of Microorganisms (GCM) 10K type strain sequencing project: providing services to taxonomists for standard genome sequencing and annotation.</title>
        <authorList>
            <consortium name="The Broad Institute Genomics Platform"/>
            <consortium name="The Broad Institute Genome Sequencing Center for Infectious Disease"/>
            <person name="Wu L."/>
            <person name="Ma J."/>
        </authorList>
    </citation>
    <scope>NUCLEOTIDE SEQUENCE [LARGE SCALE GENOMIC DNA]</scope>
    <source>
        <strain evidence="3">JCM 18304</strain>
    </source>
</reference>
<accession>A0ABP9S9N9</accession>
<evidence type="ECO:0000256" key="1">
    <source>
        <dbReference type="SAM" id="MobiDB-lite"/>
    </source>
</evidence>
<protein>
    <submittedName>
        <fullName evidence="2">Uncharacterized protein</fullName>
    </submittedName>
</protein>
<evidence type="ECO:0000313" key="2">
    <source>
        <dbReference type="EMBL" id="GAA5192487.1"/>
    </source>
</evidence>
<comment type="caution">
    <text evidence="2">The sequence shown here is derived from an EMBL/GenBank/DDBJ whole genome shotgun (WGS) entry which is preliminary data.</text>
</comment>
<feature type="region of interest" description="Disordered" evidence="1">
    <location>
        <begin position="1"/>
        <end position="36"/>
    </location>
</feature>